<evidence type="ECO:0000256" key="1">
    <source>
        <dbReference type="SAM" id="MobiDB-lite"/>
    </source>
</evidence>
<dbReference type="InterPro" id="IPR009279">
    <property type="entry name" value="Portal_Mu"/>
</dbReference>
<name>A0ABV6SAY9_9SPHN</name>
<organism evidence="2 3">
    <name type="scientific">Novosphingobium clariflavum</name>
    <dbReference type="NCBI Taxonomy" id="2029884"/>
    <lineage>
        <taxon>Bacteria</taxon>
        <taxon>Pseudomonadati</taxon>
        <taxon>Pseudomonadota</taxon>
        <taxon>Alphaproteobacteria</taxon>
        <taxon>Sphingomonadales</taxon>
        <taxon>Sphingomonadaceae</taxon>
        <taxon>Novosphingobium</taxon>
    </lineage>
</organism>
<feature type="region of interest" description="Disordered" evidence="1">
    <location>
        <begin position="463"/>
        <end position="485"/>
    </location>
</feature>
<feature type="compositionally biased region" description="Basic and acidic residues" evidence="1">
    <location>
        <begin position="408"/>
        <end position="420"/>
    </location>
</feature>
<keyword evidence="3" id="KW-1185">Reference proteome</keyword>
<protein>
    <submittedName>
        <fullName evidence="2">DUF935 domain-containing protein</fullName>
    </submittedName>
</protein>
<dbReference type="EMBL" id="JBHLTM010000067">
    <property type="protein sequence ID" value="MFC0686411.1"/>
    <property type="molecule type" value="Genomic_DNA"/>
</dbReference>
<dbReference type="RefSeq" id="WP_267223867.1">
    <property type="nucleotide sequence ID" value="NZ_JAPCWC010000028.1"/>
</dbReference>
<gene>
    <name evidence="2" type="ORF">ACFFF8_17640</name>
</gene>
<feature type="compositionally biased region" description="Polar residues" evidence="1">
    <location>
        <begin position="464"/>
        <end position="474"/>
    </location>
</feature>
<accession>A0ABV6SAY9</accession>
<feature type="compositionally biased region" description="Basic and acidic residues" evidence="1">
    <location>
        <begin position="475"/>
        <end position="485"/>
    </location>
</feature>
<sequence>MVMASKPPALVLPDGRPLTRENLGVEIARPTRASVRTIQSGHPAQGLTPQRLAGLLRAAEDGDAVAYYELAEEMEEKDLHYLALLRTRKLAAAQLPMEVEAADSSEQAKGDAQFLKDWLDRDVLQAELFDILDAIGKGVSATEILWNLTSKTWLPKALKWRDPRWFEFDRETGDELLLRGGPEGVGPATPLPAGKFIVHFHPSKSGLPIRSGLARIAAWGYMFKNFAIKDWVTFLERYGHPIRIGKYGPNESEENKAILYRALWELGTDAAAAFPETMNVEFVDRKAGTAPNDLWKSHAEYIDLQLSKAVLGQTSTTDATAGGLGSGQADSHGRVADTIERHDGKVLASTLNRDFVPALIMLNRGPREKYPRIKIERPDAEDIKVTVETAEKLVSMGVKIDGEELRERAGLPAARSDETALKPASQSMPENLPVGASGGQGAPVDAPKAAKAFLGLLKAGNGASQSDIPALQSQEPEREADALSRTTDEALGDWEELIRPAVGSIESLIGECDTIGELQSRLVEVMADMDVSAFTEELARGLFAARVAGLAAPGQG</sequence>
<evidence type="ECO:0000313" key="2">
    <source>
        <dbReference type="EMBL" id="MFC0686411.1"/>
    </source>
</evidence>
<dbReference type="Proteomes" id="UP001589858">
    <property type="component" value="Unassembled WGS sequence"/>
</dbReference>
<proteinExistence type="predicted"/>
<dbReference type="Pfam" id="PF06074">
    <property type="entry name" value="Portal_Mu"/>
    <property type="match status" value="1"/>
</dbReference>
<evidence type="ECO:0000313" key="3">
    <source>
        <dbReference type="Proteomes" id="UP001589858"/>
    </source>
</evidence>
<comment type="caution">
    <text evidence="2">The sequence shown here is derived from an EMBL/GenBank/DDBJ whole genome shotgun (WGS) entry which is preliminary data.</text>
</comment>
<feature type="region of interest" description="Disordered" evidence="1">
    <location>
        <begin position="408"/>
        <end position="443"/>
    </location>
</feature>
<reference evidence="2 3" key="1">
    <citation type="submission" date="2024-09" db="EMBL/GenBank/DDBJ databases">
        <authorList>
            <person name="Sun Q."/>
            <person name="Mori K."/>
        </authorList>
    </citation>
    <scope>NUCLEOTIDE SEQUENCE [LARGE SCALE GENOMIC DNA]</scope>
    <source>
        <strain evidence="2 3">CICC 11035S</strain>
    </source>
</reference>